<dbReference type="EMBL" id="BK015439">
    <property type="protein sequence ID" value="DAE06527.1"/>
    <property type="molecule type" value="Genomic_DNA"/>
</dbReference>
<reference evidence="1" key="1">
    <citation type="journal article" date="2021" name="Proc. Natl. Acad. Sci. U.S.A.">
        <title>A Catalog of Tens of Thousands of Viruses from Human Metagenomes Reveals Hidden Associations with Chronic Diseases.</title>
        <authorList>
            <person name="Tisza M.J."/>
            <person name="Buck C.B."/>
        </authorList>
    </citation>
    <scope>NUCLEOTIDE SEQUENCE</scope>
    <source>
        <strain evidence="1">Ct0jJ30</strain>
    </source>
</reference>
<proteinExistence type="predicted"/>
<accession>A0A8S5PH64</accession>
<evidence type="ECO:0000313" key="1">
    <source>
        <dbReference type="EMBL" id="DAE06527.1"/>
    </source>
</evidence>
<name>A0A8S5PH64_9CAUD</name>
<sequence length="56" mass="6526">MLRYVNTGRQNDINQYFKNKVDVLTDNVYNLNTRLDNVEDNEGIPLSILSQILVIE</sequence>
<organism evidence="1">
    <name type="scientific">Myoviridae sp. ct0jJ30</name>
    <dbReference type="NCBI Taxonomy" id="2825014"/>
    <lineage>
        <taxon>Viruses</taxon>
        <taxon>Duplodnaviria</taxon>
        <taxon>Heunggongvirae</taxon>
        <taxon>Uroviricota</taxon>
        <taxon>Caudoviricetes</taxon>
    </lineage>
</organism>
<protein>
    <submittedName>
        <fullName evidence="1">Uncharacterized protein</fullName>
    </submittedName>
</protein>